<gene>
    <name evidence="4" type="ORF">FF124_13255</name>
</gene>
<dbReference type="InterPro" id="IPR001498">
    <property type="entry name" value="Impact_N"/>
</dbReference>
<evidence type="ECO:0000259" key="2">
    <source>
        <dbReference type="Pfam" id="PF01205"/>
    </source>
</evidence>
<dbReference type="PANTHER" id="PTHR16301">
    <property type="entry name" value="IMPACT-RELATED"/>
    <property type="match status" value="1"/>
</dbReference>
<dbReference type="InterPro" id="IPR020568">
    <property type="entry name" value="Ribosomal_Su5_D2-typ_SF"/>
</dbReference>
<dbReference type="InterPro" id="IPR015269">
    <property type="entry name" value="UPF0029_Impact_C"/>
</dbReference>
<protein>
    <submittedName>
        <fullName evidence="4">YigZ family protein</fullName>
    </submittedName>
</protein>
<accession>A0A5C4JNU3</accession>
<dbReference type="Pfam" id="PF01205">
    <property type="entry name" value="Impact_N"/>
    <property type="match status" value="1"/>
</dbReference>
<dbReference type="Proteomes" id="UP000307874">
    <property type="component" value="Unassembled WGS sequence"/>
</dbReference>
<dbReference type="GO" id="GO:0005737">
    <property type="term" value="C:cytoplasm"/>
    <property type="evidence" value="ECO:0007669"/>
    <property type="project" value="TreeGrafter"/>
</dbReference>
<dbReference type="PROSITE" id="PS00910">
    <property type="entry name" value="UPF0029"/>
    <property type="match status" value="1"/>
</dbReference>
<dbReference type="Gene3D" id="3.30.230.30">
    <property type="entry name" value="Impact, N-terminal domain"/>
    <property type="match status" value="1"/>
</dbReference>
<dbReference type="AlphaFoldDB" id="A0A5C4JNU3"/>
<dbReference type="OrthoDB" id="9813771at2"/>
<dbReference type="RefSeq" id="WP_138748976.1">
    <property type="nucleotide sequence ID" value="NZ_VCLB01000007.1"/>
</dbReference>
<dbReference type="InterPro" id="IPR036956">
    <property type="entry name" value="Impact_N_sf"/>
</dbReference>
<comment type="similarity">
    <text evidence="1">Belongs to the IMPACT family.</text>
</comment>
<keyword evidence="5" id="KW-1185">Reference proteome</keyword>
<organism evidence="4 5">
    <name type="scientific">Martelella lutilitoris</name>
    <dbReference type="NCBI Taxonomy" id="2583532"/>
    <lineage>
        <taxon>Bacteria</taxon>
        <taxon>Pseudomonadati</taxon>
        <taxon>Pseudomonadota</taxon>
        <taxon>Alphaproteobacteria</taxon>
        <taxon>Hyphomicrobiales</taxon>
        <taxon>Aurantimonadaceae</taxon>
        <taxon>Martelella</taxon>
    </lineage>
</organism>
<proteinExistence type="inferred from homology"/>
<dbReference type="SUPFAM" id="SSF54211">
    <property type="entry name" value="Ribosomal protein S5 domain 2-like"/>
    <property type="match status" value="1"/>
</dbReference>
<dbReference type="InterPro" id="IPR020569">
    <property type="entry name" value="UPF0029_Impact_CS"/>
</dbReference>
<evidence type="ECO:0000256" key="1">
    <source>
        <dbReference type="ARBA" id="ARBA00007665"/>
    </source>
</evidence>
<comment type="caution">
    <text evidence="4">The sequence shown here is derived from an EMBL/GenBank/DDBJ whole genome shotgun (WGS) entry which is preliminary data.</text>
</comment>
<dbReference type="GO" id="GO:0006446">
    <property type="term" value="P:regulation of translational initiation"/>
    <property type="evidence" value="ECO:0007669"/>
    <property type="project" value="TreeGrafter"/>
</dbReference>
<dbReference type="InterPro" id="IPR035647">
    <property type="entry name" value="EFG_III/V"/>
</dbReference>
<dbReference type="InterPro" id="IPR023582">
    <property type="entry name" value="Impact"/>
</dbReference>
<reference evidence="4 5" key="1">
    <citation type="submission" date="2019-05" db="EMBL/GenBank/DDBJ databases">
        <authorList>
            <person name="Lee S.D."/>
        </authorList>
    </citation>
    <scope>NUCLEOTIDE SEQUENCE [LARGE SCALE GENOMIC DNA]</scope>
    <source>
        <strain evidence="4 5">GH2-6</strain>
    </source>
</reference>
<dbReference type="PANTHER" id="PTHR16301:SF20">
    <property type="entry name" value="IMPACT FAMILY MEMBER YIGZ"/>
    <property type="match status" value="1"/>
</dbReference>
<feature type="domain" description="Impact N-terminal" evidence="2">
    <location>
        <begin position="15"/>
        <end position="115"/>
    </location>
</feature>
<feature type="domain" description="UPF0029" evidence="3">
    <location>
        <begin position="131"/>
        <end position="188"/>
    </location>
</feature>
<sequence>MFKLTRPATAEREIKKSRFATIAAPIADEAAAKAFIAENAFADASHNCWAWRIGADYRFSDDGEPGGTAGKPILQAIEGQEVDNVAVVVSRWFGGVKLGTGGLARAYGGSAAECLRAAEKEEIIPTTMLSVAIAFTDLALVESRLEAFDDIVTAARDFDADGAVFRLAVPDRRLVPLAELLRDLTNGRAALDPDILADPSLSA</sequence>
<dbReference type="GO" id="GO:0017111">
    <property type="term" value="F:ribonucleoside triphosphate phosphatase activity"/>
    <property type="evidence" value="ECO:0007669"/>
    <property type="project" value="UniProtKB-ARBA"/>
</dbReference>
<dbReference type="GO" id="GO:0032561">
    <property type="term" value="F:guanyl ribonucleotide binding"/>
    <property type="evidence" value="ECO:0007669"/>
    <property type="project" value="UniProtKB-ARBA"/>
</dbReference>
<evidence type="ECO:0000313" key="5">
    <source>
        <dbReference type="Proteomes" id="UP000307874"/>
    </source>
</evidence>
<name>A0A5C4JNU3_9HYPH</name>
<dbReference type="SUPFAM" id="SSF54980">
    <property type="entry name" value="EF-G C-terminal domain-like"/>
    <property type="match status" value="1"/>
</dbReference>
<reference evidence="4 5" key="2">
    <citation type="submission" date="2019-06" db="EMBL/GenBank/DDBJ databases">
        <title>Martelella lutilitoris sp. nov., isolated from a tidal mudflat.</title>
        <authorList>
            <person name="Kim Y.-J."/>
        </authorList>
    </citation>
    <scope>NUCLEOTIDE SEQUENCE [LARGE SCALE GENOMIC DNA]</scope>
    <source>
        <strain evidence="4 5">GH2-6</strain>
    </source>
</reference>
<dbReference type="EMBL" id="VCLB01000007">
    <property type="protein sequence ID" value="TNB47143.1"/>
    <property type="molecule type" value="Genomic_DNA"/>
</dbReference>
<dbReference type="Gene3D" id="3.30.70.240">
    <property type="match status" value="1"/>
</dbReference>
<evidence type="ECO:0000313" key="4">
    <source>
        <dbReference type="EMBL" id="TNB47143.1"/>
    </source>
</evidence>
<evidence type="ECO:0000259" key="3">
    <source>
        <dbReference type="Pfam" id="PF09186"/>
    </source>
</evidence>
<dbReference type="Pfam" id="PF09186">
    <property type="entry name" value="DUF1949"/>
    <property type="match status" value="1"/>
</dbReference>